<dbReference type="EMBL" id="JABBGI010000014">
    <property type="protein sequence ID" value="NML70602.1"/>
    <property type="molecule type" value="Genomic_DNA"/>
</dbReference>
<evidence type="ECO:0000313" key="5">
    <source>
        <dbReference type="EMBL" id="NML70602.1"/>
    </source>
</evidence>
<organism evidence="5 6">
    <name type="scientific">Chryseobacterium antibioticum</name>
    <dbReference type="NCBI Taxonomy" id="2728847"/>
    <lineage>
        <taxon>Bacteria</taxon>
        <taxon>Pseudomonadati</taxon>
        <taxon>Bacteroidota</taxon>
        <taxon>Flavobacteriia</taxon>
        <taxon>Flavobacteriales</taxon>
        <taxon>Weeksellaceae</taxon>
        <taxon>Chryseobacterium group</taxon>
        <taxon>Chryseobacterium</taxon>
    </lineage>
</organism>
<dbReference type="PANTHER" id="PTHR30349:SF64">
    <property type="entry name" value="PROPHAGE INTEGRASE INTD-RELATED"/>
    <property type="match status" value="1"/>
</dbReference>
<comment type="similarity">
    <text evidence="1">Belongs to the 'phage' integrase family.</text>
</comment>
<reference evidence="5 6" key="1">
    <citation type="submission" date="2020-04" db="EMBL/GenBank/DDBJ databases">
        <title>Chryseobacterium sp. RP-3-3 sp. nov., isolated from Jeju soil.</title>
        <authorList>
            <person name="Dahal R.H."/>
        </authorList>
    </citation>
    <scope>NUCLEOTIDE SEQUENCE [LARGE SCALE GENOMIC DNA]</scope>
    <source>
        <strain evidence="5 6">RP-3-3</strain>
    </source>
</reference>
<dbReference type="PANTHER" id="PTHR30349">
    <property type="entry name" value="PHAGE INTEGRASE-RELATED"/>
    <property type="match status" value="1"/>
</dbReference>
<evidence type="ECO:0000256" key="1">
    <source>
        <dbReference type="ARBA" id="ARBA00008857"/>
    </source>
</evidence>
<sequence length="376" mass="43797">MKVHIRKRSNSAGDKYNLALEVYLGYSVNENGNSKPKRVTTKLEYFLYINPKTPQQKTHNKEVEKKVEIIRAEKEKEYLNNKYGFKSETKIKANFIDYFAKLTEERMESVGNYGNWDSVLKHLKKYAGENISFDHVDVAYCEGFKNYLQKTAKTKSDQPLSGNSVSSYFLKMRAALNQAVDDGIILMNPSHKVSIPKPVENEREFLTLEEVQALFKTECRYNVLKRAFLFSCLTGLRWSDIHNLEWKQMQKEGDNWKINFRQQKTKGLQYHYINEQARELMGEMQNIEDRVFAGLRYSAYMNTALLQWCLKAGISKHITFHCGRHTYATLQLTLGTDLFTVSKLLGHSEIRTTQIYAKVIDKKKIEAVNTIPKFKF</sequence>
<gene>
    <name evidence="5" type="ORF">HHL23_12410</name>
</gene>
<dbReference type="SUPFAM" id="SSF56349">
    <property type="entry name" value="DNA breaking-rejoining enzymes"/>
    <property type="match status" value="1"/>
</dbReference>
<proteinExistence type="inferred from homology"/>
<keyword evidence="3" id="KW-0233">DNA recombination</keyword>
<dbReference type="PROSITE" id="PS51898">
    <property type="entry name" value="TYR_RECOMBINASE"/>
    <property type="match status" value="1"/>
</dbReference>
<dbReference type="GO" id="GO:0015074">
    <property type="term" value="P:DNA integration"/>
    <property type="evidence" value="ECO:0007669"/>
    <property type="project" value="InterPro"/>
</dbReference>
<name>A0A7Y0FRU4_9FLAO</name>
<comment type="caution">
    <text evidence="5">The sequence shown here is derived from an EMBL/GenBank/DDBJ whole genome shotgun (WGS) entry which is preliminary data.</text>
</comment>
<dbReference type="Gene3D" id="1.10.150.130">
    <property type="match status" value="1"/>
</dbReference>
<dbReference type="InterPro" id="IPR025269">
    <property type="entry name" value="SAM-like_dom"/>
</dbReference>
<dbReference type="InterPro" id="IPR002104">
    <property type="entry name" value="Integrase_catalytic"/>
</dbReference>
<keyword evidence="2" id="KW-0238">DNA-binding</keyword>
<dbReference type="RefSeq" id="WP_169235124.1">
    <property type="nucleotide sequence ID" value="NZ_JABBGI010000014.1"/>
</dbReference>
<keyword evidence="6" id="KW-1185">Reference proteome</keyword>
<dbReference type="InterPro" id="IPR011010">
    <property type="entry name" value="DNA_brk_join_enz"/>
</dbReference>
<dbReference type="GO" id="GO:0003677">
    <property type="term" value="F:DNA binding"/>
    <property type="evidence" value="ECO:0007669"/>
    <property type="project" value="UniProtKB-KW"/>
</dbReference>
<evidence type="ECO:0000256" key="2">
    <source>
        <dbReference type="ARBA" id="ARBA00023125"/>
    </source>
</evidence>
<dbReference type="AlphaFoldDB" id="A0A7Y0FRU4"/>
<evidence type="ECO:0000256" key="3">
    <source>
        <dbReference type="ARBA" id="ARBA00023172"/>
    </source>
</evidence>
<dbReference type="Pfam" id="PF13102">
    <property type="entry name" value="Phage_int_SAM_5"/>
    <property type="match status" value="1"/>
</dbReference>
<dbReference type="GO" id="GO:0006310">
    <property type="term" value="P:DNA recombination"/>
    <property type="evidence" value="ECO:0007669"/>
    <property type="project" value="UniProtKB-KW"/>
</dbReference>
<evidence type="ECO:0000259" key="4">
    <source>
        <dbReference type="PROSITE" id="PS51898"/>
    </source>
</evidence>
<accession>A0A7Y0FRU4</accession>
<dbReference type="InterPro" id="IPR013762">
    <property type="entry name" value="Integrase-like_cat_sf"/>
</dbReference>
<dbReference type="Proteomes" id="UP000544054">
    <property type="component" value="Unassembled WGS sequence"/>
</dbReference>
<dbReference type="CDD" id="cd01185">
    <property type="entry name" value="INTN1_C_like"/>
    <property type="match status" value="1"/>
</dbReference>
<dbReference type="InterPro" id="IPR010998">
    <property type="entry name" value="Integrase_recombinase_N"/>
</dbReference>
<dbReference type="Pfam" id="PF00589">
    <property type="entry name" value="Phage_integrase"/>
    <property type="match status" value="1"/>
</dbReference>
<evidence type="ECO:0000313" key="6">
    <source>
        <dbReference type="Proteomes" id="UP000544054"/>
    </source>
</evidence>
<protein>
    <submittedName>
        <fullName evidence="5">Site-specific integrase</fullName>
    </submittedName>
</protein>
<dbReference type="Gene3D" id="1.10.443.10">
    <property type="entry name" value="Intergrase catalytic core"/>
    <property type="match status" value="1"/>
</dbReference>
<dbReference type="InterPro" id="IPR050090">
    <property type="entry name" value="Tyrosine_recombinase_XerCD"/>
</dbReference>
<feature type="domain" description="Tyr recombinase" evidence="4">
    <location>
        <begin position="201"/>
        <end position="369"/>
    </location>
</feature>